<dbReference type="PANTHER" id="PTHR13887:SF14">
    <property type="entry name" value="DISULFIDE BOND FORMATION PROTEIN D"/>
    <property type="match status" value="1"/>
</dbReference>
<keyword evidence="3" id="KW-0560">Oxidoreductase</keyword>
<keyword evidence="2" id="KW-0732">Signal</keyword>
<organism evidence="7 8">
    <name type="scientific">Siminovitchia thermophila</name>
    <dbReference type="NCBI Taxonomy" id="1245522"/>
    <lineage>
        <taxon>Bacteria</taxon>
        <taxon>Bacillati</taxon>
        <taxon>Bacillota</taxon>
        <taxon>Bacilli</taxon>
        <taxon>Bacillales</taxon>
        <taxon>Bacillaceae</taxon>
        <taxon>Siminovitchia</taxon>
    </lineage>
</organism>
<keyword evidence="4" id="KW-1015">Disulfide bond</keyword>
<dbReference type="Gene3D" id="3.40.30.10">
    <property type="entry name" value="Glutaredoxin"/>
    <property type="match status" value="1"/>
</dbReference>
<evidence type="ECO:0000313" key="8">
    <source>
        <dbReference type="Proteomes" id="UP000823485"/>
    </source>
</evidence>
<evidence type="ECO:0000256" key="3">
    <source>
        <dbReference type="ARBA" id="ARBA00023002"/>
    </source>
</evidence>
<evidence type="ECO:0000256" key="4">
    <source>
        <dbReference type="ARBA" id="ARBA00023157"/>
    </source>
</evidence>
<dbReference type="SUPFAM" id="SSF52833">
    <property type="entry name" value="Thioredoxin-like"/>
    <property type="match status" value="1"/>
</dbReference>
<evidence type="ECO:0000256" key="5">
    <source>
        <dbReference type="ARBA" id="ARBA00023284"/>
    </source>
</evidence>
<accession>A0ABS2R1W4</accession>
<proteinExistence type="inferred from homology"/>
<protein>
    <submittedName>
        <fullName evidence="7">Protein-disulfide isomerase</fullName>
    </submittedName>
</protein>
<dbReference type="EMBL" id="JAFBFH010000002">
    <property type="protein sequence ID" value="MBM7713564.1"/>
    <property type="molecule type" value="Genomic_DNA"/>
</dbReference>
<evidence type="ECO:0000256" key="1">
    <source>
        <dbReference type="ARBA" id="ARBA00005791"/>
    </source>
</evidence>
<feature type="domain" description="Thioredoxin-like fold" evidence="6">
    <location>
        <begin position="44"/>
        <end position="217"/>
    </location>
</feature>
<dbReference type="PANTHER" id="PTHR13887">
    <property type="entry name" value="GLUTATHIONE S-TRANSFERASE KAPPA"/>
    <property type="match status" value="1"/>
</dbReference>
<keyword evidence="5" id="KW-0676">Redox-active center</keyword>
<dbReference type="GO" id="GO:0016853">
    <property type="term" value="F:isomerase activity"/>
    <property type="evidence" value="ECO:0007669"/>
    <property type="project" value="UniProtKB-KW"/>
</dbReference>
<comment type="caution">
    <text evidence="7">The sequence shown here is derived from an EMBL/GenBank/DDBJ whole genome shotgun (WGS) entry which is preliminary data.</text>
</comment>
<evidence type="ECO:0000256" key="2">
    <source>
        <dbReference type="ARBA" id="ARBA00022729"/>
    </source>
</evidence>
<dbReference type="RefSeq" id="WP_205178473.1">
    <property type="nucleotide sequence ID" value="NZ_JAFBFH010000002.1"/>
</dbReference>
<dbReference type="InterPro" id="IPR036249">
    <property type="entry name" value="Thioredoxin-like_sf"/>
</dbReference>
<evidence type="ECO:0000259" key="6">
    <source>
        <dbReference type="Pfam" id="PF13462"/>
    </source>
</evidence>
<evidence type="ECO:0000313" key="7">
    <source>
        <dbReference type="EMBL" id="MBM7713564.1"/>
    </source>
</evidence>
<dbReference type="Proteomes" id="UP000823485">
    <property type="component" value="Unassembled WGS sequence"/>
</dbReference>
<gene>
    <name evidence="7" type="ORF">JOC94_000532</name>
</gene>
<sequence length="224" mass="25359">MNSKKLVLFTLGFIALLVAIVFLVNQQDKDTQSNKKAEHPPIEQQPTMGKTDAPVSIVEFGDYKCPSCKAWGETVFPQLEKEFIQTGKATFSYINVLFHGEESTLAALASESVYKQDPDSFWAFHNAVFAQQPETQQHDNQWVTSEKLVEIAKETAPEIDLKQLEEDINTEGTKEEVKKDDDLVKEFNVELTPTIIINGVMVEDPFDYDAIVSLIEKELEKKNE</sequence>
<name>A0ABS2R1W4_9BACI</name>
<keyword evidence="8" id="KW-1185">Reference proteome</keyword>
<reference evidence="7 8" key="1">
    <citation type="submission" date="2021-01" db="EMBL/GenBank/DDBJ databases">
        <title>Genomic Encyclopedia of Type Strains, Phase IV (KMG-IV): sequencing the most valuable type-strain genomes for metagenomic binning, comparative biology and taxonomic classification.</title>
        <authorList>
            <person name="Goeker M."/>
        </authorList>
    </citation>
    <scope>NUCLEOTIDE SEQUENCE [LARGE SCALE GENOMIC DNA]</scope>
    <source>
        <strain evidence="7 8">DSM 105453</strain>
    </source>
</reference>
<comment type="similarity">
    <text evidence="1">Belongs to the thioredoxin family. DsbA subfamily.</text>
</comment>
<dbReference type="InterPro" id="IPR012336">
    <property type="entry name" value="Thioredoxin-like_fold"/>
</dbReference>
<keyword evidence="7" id="KW-0413">Isomerase</keyword>
<dbReference type="Pfam" id="PF13462">
    <property type="entry name" value="Thioredoxin_4"/>
    <property type="match status" value="1"/>
</dbReference>